<dbReference type="EMBL" id="CP002838">
    <property type="protein sequence ID" value="AEM39641.1"/>
    <property type="molecule type" value="Genomic_DNA"/>
</dbReference>
<name>G0ECS1_PYRF1</name>
<reference evidence="2 3" key="1">
    <citation type="journal article" date="2011" name="Stand. Genomic Sci.">
        <title>Complete genome sequence of the hyperthermophilic chemolithoautotroph Pyrolobus fumarii type strain (1A).</title>
        <authorList>
            <person name="Anderson I."/>
            <person name="Goker M."/>
            <person name="Nolan M."/>
            <person name="Lucas S."/>
            <person name="Hammon N."/>
            <person name="Deshpande S."/>
            <person name="Cheng J.F."/>
            <person name="Tapia R."/>
            <person name="Han C."/>
            <person name="Goodwin L."/>
            <person name="Pitluck S."/>
            <person name="Huntemann M."/>
            <person name="Liolios K."/>
            <person name="Ivanova N."/>
            <person name="Pagani I."/>
            <person name="Mavromatis K."/>
            <person name="Ovchinikova G."/>
            <person name="Pati A."/>
            <person name="Chen A."/>
            <person name="Palaniappan K."/>
            <person name="Land M."/>
            <person name="Hauser L."/>
            <person name="Brambilla E.M."/>
            <person name="Huber H."/>
            <person name="Yasawong M."/>
            <person name="Rohde M."/>
            <person name="Spring S."/>
            <person name="Abt B."/>
            <person name="Sikorski J."/>
            <person name="Wirth R."/>
            <person name="Detter J.C."/>
            <person name="Woyke T."/>
            <person name="Bristow J."/>
            <person name="Eisen J.A."/>
            <person name="Markowitz V."/>
            <person name="Hugenholtz P."/>
            <person name="Kyrpides N.C."/>
            <person name="Klenk H.P."/>
            <person name="Lapidus A."/>
        </authorList>
    </citation>
    <scope>NUCLEOTIDE SEQUENCE [LARGE SCALE GENOMIC DNA]</scope>
    <source>
        <strain evidence="3">DSM 11204 / 1A</strain>
    </source>
</reference>
<dbReference type="RefSeq" id="WP_014027318.1">
    <property type="nucleotide sequence ID" value="NC_015931.1"/>
</dbReference>
<evidence type="ECO:0000259" key="1">
    <source>
        <dbReference type="PROSITE" id="PS51352"/>
    </source>
</evidence>
<dbReference type="InParanoid" id="G0ECS1"/>
<dbReference type="PROSITE" id="PS51352">
    <property type="entry name" value="THIOREDOXIN_2"/>
    <property type="match status" value="1"/>
</dbReference>
<dbReference type="OrthoDB" id="35385at2157"/>
<dbReference type="CDD" id="cd02947">
    <property type="entry name" value="TRX_family"/>
    <property type="match status" value="1"/>
</dbReference>
<dbReference type="SUPFAM" id="SSF52833">
    <property type="entry name" value="Thioredoxin-like"/>
    <property type="match status" value="1"/>
</dbReference>
<dbReference type="FunCoup" id="G0ECS1">
    <property type="interactions" value="185"/>
</dbReference>
<dbReference type="PANTHER" id="PTHR45663:SF11">
    <property type="entry name" value="GEO12009P1"/>
    <property type="match status" value="1"/>
</dbReference>
<gene>
    <name evidence="2" type="ordered locus">Pyrfu_1787</name>
</gene>
<dbReference type="PANTHER" id="PTHR45663">
    <property type="entry name" value="GEO12009P1"/>
    <property type="match status" value="1"/>
</dbReference>
<protein>
    <submittedName>
        <fullName evidence="2">Thioredoxin domain-containing protein</fullName>
    </submittedName>
</protein>
<sequence>MSGDMLGKLRSAIEERISLLEKLHGSMVAKLTSENFTRFLEKHRVTVVLFTAPWCQPCKAFEPLFEIIARRLLNDERYKDDLGFGKVDTESDPQLADKYNVDKIPTVIIYYKGNVADVIVGAVTEEELVRRILNIAGKK</sequence>
<dbReference type="Proteomes" id="UP000001037">
    <property type="component" value="Chromosome"/>
</dbReference>
<dbReference type="GO" id="GO:0005737">
    <property type="term" value="C:cytoplasm"/>
    <property type="evidence" value="ECO:0007669"/>
    <property type="project" value="TreeGrafter"/>
</dbReference>
<accession>G0ECS1</accession>
<organism evidence="2 3">
    <name type="scientific">Pyrolobus fumarii (strain DSM 11204 / 1A)</name>
    <dbReference type="NCBI Taxonomy" id="694429"/>
    <lineage>
        <taxon>Archaea</taxon>
        <taxon>Thermoproteota</taxon>
        <taxon>Thermoprotei</taxon>
        <taxon>Desulfurococcales</taxon>
        <taxon>Pyrodictiaceae</taxon>
        <taxon>Pyrolobus</taxon>
    </lineage>
</organism>
<dbReference type="eggNOG" id="arCOG01972">
    <property type="taxonomic scope" value="Archaea"/>
</dbReference>
<dbReference type="InterPro" id="IPR013766">
    <property type="entry name" value="Thioredoxin_domain"/>
</dbReference>
<dbReference type="HOGENOM" id="CLU_090389_10_1_2"/>
<dbReference type="AlphaFoldDB" id="G0ECS1"/>
<dbReference type="GeneID" id="52281895"/>
<dbReference type="Gene3D" id="3.40.30.10">
    <property type="entry name" value="Glutaredoxin"/>
    <property type="match status" value="1"/>
</dbReference>
<dbReference type="InterPro" id="IPR036249">
    <property type="entry name" value="Thioredoxin-like_sf"/>
</dbReference>
<proteinExistence type="predicted"/>
<dbReference type="KEGG" id="pfm:Pyrfu_1787"/>
<evidence type="ECO:0000313" key="2">
    <source>
        <dbReference type="EMBL" id="AEM39641.1"/>
    </source>
</evidence>
<feature type="domain" description="Thioredoxin" evidence="1">
    <location>
        <begin position="8"/>
        <end position="138"/>
    </location>
</feature>
<dbReference type="GO" id="GO:0015035">
    <property type="term" value="F:protein-disulfide reductase activity"/>
    <property type="evidence" value="ECO:0007669"/>
    <property type="project" value="TreeGrafter"/>
</dbReference>
<dbReference type="Pfam" id="PF00085">
    <property type="entry name" value="Thioredoxin"/>
    <property type="match status" value="1"/>
</dbReference>
<dbReference type="STRING" id="694429.Pyrfu_1787"/>
<evidence type="ECO:0000313" key="3">
    <source>
        <dbReference type="Proteomes" id="UP000001037"/>
    </source>
</evidence>
<keyword evidence="3" id="KW-1185">Reference proteome</keyword>